<dbReference type="InterPro" id="IPR019619">
    <property type="entry name" value="DUF2490"/>
</dbReference>
<comment type="caution">
    <text evidence="1">The sequence shown here is derived from an EMBL/GenBank/DDBJ whole genome shotgun (WGS) entry which is preliminary data.</text>
</comment>
<reference evidence="1 2" key="1">
    <citation type="submission" date="2024-09" db="EMBL/GenBank/DDBJ databases">
        <authorList>
            <person name="Sun Q."/>
            <person name="Mori K."/>
        </authorList>
    </citation>
    <scope>NUCLEOTIDE SEQUENCE [LARGE SCALE GENOMIC DNA]</scope>
    <source>
        <strain evidence="1 2">CECT 8622</strain>
    </source>
</reference>
<protein>
    <submittedName>
        <fullName evidence="1">DUF2490 domain-containing protein</fullName>
    </submittedName>
</protein>
<accession>A0ABV5F7J6</accession>
<dbReference type="Pfam" id="PF10677">
    <property type="entry name" value="DUF2490"/>
    <property type="match status" value="1"/>
</dbReference>
<keyword evidence="2" id="KW-1185">Reference proteome</keyword>
<sequence length="224" mass="26293">MHLIKNSLLIIFISCQTFSQNTLPTLGESTFGITHKISKKITSSFSIRSRYFLSTYAKAKFKQQQLDAYHFSTLALSNNKKASLGIYYRNRVFFNTGSNELRLMQQWRYSKPLTRVRLRHRFRAEQRMLDSETIFRQRYRFAIDFPLKGRRLSIGEPYMFNSVEGLWSLNQGSKPEIDSRTTTQIGWQLSEVLKIQTGLEYRLEAFNTVAKNYIFLLTSAILRI</sequence>
<dbReference type="RefSeq" id="WP_379859621.1">
    <property type="nucleotide sequence ID" value="NZ_JBHMFC010000006.1"/>
</dbReference>
<dbReference type="Proteomes" id="UP001589585">
    <property type="component" value="Unassembled WGS sequence"/>
</dbReference>
<evidence type="ECO:0000313" key="1">
    <source>
        <dbReference type="EMBL" id="MFB9055436.1"/>
    </source>
</evidence>
<evidence type="ECO:0000313" key="2">
    <source>
        <dbReference type="Proteomes" id="UP001589585"/>
    </source>
</evidence>
<gene>
    <name evidence="1" type="ORF">ACFFU9_01660</name>
</gene>
<dbReference type="EMBL" id="JBHMFC010000006">
    <property type="protein sequence ID" value="MFB9055436.1"/>
    <property type="molecule type" value="Genomic_DNA"/>
</dbReference>
<organism evidence="1 2">
    <name type="scientific">Mariniflexile ostreae</name>
    <dbReference type="NCBI Taxonomy" id="1520892"/>
    <lineage>
        <taxon>Bacteria</taxon>
        <taxon>Pseudomonadati</taxon>
        <taxon>Bacteroidota</taxon>
        <taxon>Flavobacteriia</taxon>
        <taxon>Flavobacteriales</taxon>
        <taxon>Flavobacteriaceae</taxon>
        <taxon>Mariniflexile</taxon>
    </lineage>
</organism>
<name>A0ABV5F7J6_9FLAO</name>
<proteinExistence type="predicted"/>